<dbReference type="EMBL" id="LUAX01000002">
    <property type="protein sequence ID" value="OAM99466.1"/>
    <property type="molecule type" value="Genomic_DNA"/>
</dbReference>
<evidence type="ECO:0000313" key="5">
    <source>
        <dbReference type="Proteomes" id="UP001150001"/>
    </source>
</evidence>
<evidence type="ECO:0000313" key="2">
    <source>
        <dbReference type="EMBL" id="MDC5742273.1"/>
    </source>
</evidence>
<keyword evidence="5" id="KW-1185">Reference proteome</keyword>
<evidence type="ECO:0000256" key="1">
    <source>
        <dbReference type="SAM" id="Phobius"/>
    </source>
</evidence>
<evidence type="ECO:0000313" key="4">
    <source>
        <dbReference type="Proteomes" id="UP000094761"/>
    </source>
</evidence>
<name>A0A178JDH5_9VIBR</name>
<reference evidence="3 4" key="1">
    <citation type="submission" date="2016-03" db="EMBL/GenBank/DDBJ databases">
        <title>Draft genome sequence of the Vibrio tubiashii subs. europaeus.</title>
        <authorList>
            <person name="Spinard E."/>
            <person name="Dubert J."/>
            <person name="Nelson D.R."/>
            <person name="Barja J.L."/>
        </authorList>
    </citation>
    <scope>NUCLEOTIDE SEQUENCE [LARGE SCALE GENOMIC DNA]</scope>
    <source>
        <strain evidence="4">PP-638</strain>
        <strain evidence="3">PP2-638</strain>
    </source>
</reference>
<organism evidence="3 4">
    <name type="scientific">Vibrio europaeus</name>
    <dbReference type="NCBI Taxonomy" id="300876"/>
    <lineage>
        <taxon>Bacteria</taxon>
        <taxon>Pseudomonadati</taxon>
        <taxon>Pseudomonadota</taxon>
        <taxon>Gammaproteobacteria</taxon>
        <taxon>Vibrionales</taxon>
        <taxon>Vibrionaceae</taxon>
        <taxon>Vibrio</taxon>
        <taxon>Vibrio oreintalis group</taxon>
    </lineage>
</organism>
<reference evidence="2" key="2">
    <citation type="submission" date="2022-11" db="EMBL/GenBank/DDBJ databases">
        <title>Role of the vibriolysin VemA secreted by the emergent pathogen Vibrio europaeus in the colonization of Manila clam mucus.</title>
        <authorList>
            <person name="Martinez C."/>
            <person name="Rodriguez S."/>
            <person name="Vences A."/>
            <person name="Barja J.L."/>
            <person name="Toranzo A.E."/>
            <person name="Dubert J."/>
        </authorList>
    </citation>
    <scope>NUCLEOTIDE SEQUENCE</scope>
    <source>
        <strain evidence="2">3454</strain>
    </source>
</reference>
<keyword evidence="1" id="KW-0812">Transmembrane</keyword>
<comment type="caution">
    <text evidence="3">The sequence shown here is derived from an EMBL/GenBank/DDBJ whole genome shotgun (WGS) entry which is preliminary data.</text>
</comment>
<evidence type="ECO:0000313" key="3">
    <source>
        <dbReference type="EMBL" id="OAM99466.1"/>
    </source>
</evidence>
<accession>A0A178JDH5</accession>
<keyword evidence="1" id="KW-0472">Membrane</keyword>
<sequence>MSRNKQQGSLYIVIIFVLVVMGFLATTLSQISWSNSDSHAKDVVGTQAALLAHSGNELALELVYGITSSTPVGNPCTTINGINVSVFETTVNCQDVQVSCEARGGQLADGTQMYVVSSTAICGSGINQMQRNQEVWIRE</sequence>
<dbReference type="EMBL" id="JAPFIT010000021">
    <property type="protein sequence ID" value="MDC5742273.1"/>
    <property type="molecule type" value="Genomic_DNA"/>
</dbReference>
<dbReference type="AlphaFoldDB" id="A0A178JDH5"/>
<feature type="transmembrane region" description="Helical" evidence="1">
    <location>
        <begin position="12"/>
        <end position="33"/>
    </location>
</feature>
<dbReference type="OrthoDB" id="6401889at2"/>
<dbReference type="Proteomes" id="UP000094761">
    <property type="component" value="Unassembled WGS sequence"/>
</dbReference>
<dbReference type="GeneID" id="78076220"/>
<dbReference type="Proteomes" id="UP001150001">
    <property type="component" value="Unassembled WGS sequence"/>
</dbReference>
<keyword evidence="1" id="KW-1133">Transmembrane helix</keyword>
<gene>
    <name evidence="3" type="ORF">AZ468_10970</name>
    <name evidence="2" type="ORF">OPW20_19545</name>
</gene>
<proteinExistence type="predicted"/>
<dbReference type="RefSeq" id="WP_069667440.1">
    <property type="nucleotide sequence ID" value="NZ_JAPFIM010000013.1"/>
</dbReference>
<protein>
    <submittedName>
        <fullName evidence="3">MSHA biogenesis protein MshP</fullName>
    </submittedName>
</protein>